<evidence type="ECO:0000313" key="1">
    <source>
        <dbReference type="EMBL" id="EIJ33383.1"/>
    </source>
</evidence>
<keyword evidence="1" id="KW-0378">Hydrolase</keyword>
<sequence length="201" mass="22722">MDDAIKLIAFDLFGVIITDGHLVTNGLLPFLPATLTKADIKPWYNAYTRGQIPESAFWEGLGLTADTGVRERFLGVFELDGELEQVTRALAMRYRLGILSNLGAEWGERLEKRFRFADRFAPRIISGEVKCQKPEPHIYDILLRASGLEGRQVAFIDDKLENLQAASRFGITTIHYQRELDTCAFKPDYTIDSLGELLQIL</sequence>
<dbReference type="PRINTS" id="PR00413">
    <property type="entry name" value="HADHALOGNASE"/>
</dbReference>
<dbReference type="SFLD" id="SFLDG01129">
    <property type="entry name" value="C1.5:_HAD__Beta-PGM__Phosphata"/>
    <property type="match status" value="1"/>
</dbReference>
<dbReference type="PANTHER" id="PTHR43611:SF3">
    <property type="entry name" value="FLAVIN MONONUCLEOTIDE HYDROLASE 1, CHLOROPLATIC"/>
    <property type="match status" value="1"/>
</dbReference>
<dbReference type="PANTHER" id="PTHR43611">
    <property type="entry name" value="ALPHA-D-GLUCOSE 1-PHOSPHATE PHOSPHATASE"/>
    <property type="match status" value="1"/>
</dbReference>
<dbReference type="InterPro" id="IPR036412">
    <property type="entry name" value="HAD-like_sf"/>
</dbReference>
<dbReference type="InterPro" id="IPR023198">
    <property type="entry name" value="PGP-like_dom2"/>
</dbReference>
<evidence type="ECO:0000313" key="2">
    <source>
        <dbReference type="Proteomes" id="UP000005317"/>
    </source>
</evidence>
<dbReference type="AlphaFoldDB" id="A0A656HAV1"/>
<reference evidence="2" key="1">
    <citation type="journal article" date="2011" name="Stand. Genomic Sci.">
        <title>Genome sequence of the filamentous, gliding Thiothrix nivea neotype strain (JP2(T)).</title>
        <authorList>
            <person name="Lapidus A."/>
            <person name="Nolan M."/>
            <person name="Lucas S."/>
            <person name="Glavina Del Rio T."/>
            <person name="Tice H."/>
            <person name="Cheng J.F."/>
            <person name="Tapia R."/>
            <person name="Han C."/>
            <person name="Goodwin L."/>
            <person name="Pitluck S."/>
            <person name="Liolios K."/>
            <person name="Pagani I."/>
            <person name="Ivanova N."/>
            <person name="Huntemann M."/>
            <person name="Mavromatis K."/>
            <person name="Mikhailova N."/>
            <person name="Pati A."/>
            <person name="Chen A."/>
            <person name="Palaniappan K."/>
            <person name="Land M."/>
            <person name="Brambilla E.M."/>
            <person name="Rohde M."/>
            <person name="Abt B."/>
            <person name="Verbarg S."/>
            <person name="Goker M."/>
            <person name="Bristow J."/>
            <person name="Eisen J.A."/>
            <person name="Markowitz V."/>
            <person name="Hugenholtz P."/>
            <person name="Kyrpides N.C."/>
            <person name="Klenk H.P."/>
            <person name="Woyke T."/>
        </authorList>
    </citation>
    <scope>NUCLEOTIDE SEQUENCE [LARGE SCALE GENOMIC DNA]</scope>
    <source>
        <strain evidence="2">ATCC 35100 / DSM 5205 / JP2</strain>
    </source>
</reference>
<dbReference type="OrthoDB" id="9797415at2"/>
<proteinExistence type="predicted"/>
<organism evidence="1 2">
    <name type="scientific">Thiothrix nivea (strain ATCC 35100 / DSM 5205 / JP2)</name>
    <dbReference type="NCBI Taxonomy" id="870187"/>
    <lineage>
        <taxon>Bacteria</taxon>
        <taxon>Pseudomonadati</taxon>
        <taxon>Pseudomonadota</taxon>
        <taxon>Gammaproteobacteria</taxon>
        <taxon>Thiotrichales</taxon>
        <taxon>Thiotrichaceae</taxon>
        <taxon>Thiothrix</taxon>
    </lineage>
</organism>
<dbReference type="Gene3D" id="3.40.50.1000">
    <property type="entry name" value="HAD superfamily/HAD-like"/>
    <property type="match status" value="1"/>
</dbReference>
<dbReference type="InterPro" id="IPR023214">
    <property type="entry name" value="HAD_sf"/>
</dbReference>
<accession>A0A656HAV1</accession>
<dbReference type="EMBL" id="JH651384">
    <property type="protein sequence ID" value="EIJ33383.1"/>
    <property type="molecule type" value="Genomic_DNA"/>
</dbReference>
<dbReference type="SUPFAM" id="SSF56784">
    <property type="entry name" value="HAD-like"/>
    <property type="match status" value="1"/>
</dbReference>
<dbReference type="Pfam" id="PF00702">
    <property type="entry name" value="Hydrolase"/>
    <property type="match status" value="1"/>
</dbReference>
<dbReference type="GO" id="GO:0016787">
    <property type="term" value="F:hydrolase activity"/>
    <property type="evidence" value="ECO:0007669"/>
    <property type="project" value="UniProtKB-KW"/>
</dbReference>
<keyword evidence="2" id="KW-1185">Reference proteome</keyword>
<dbReference type="RefSeq" id="WP_002707335.1">
    <property type="nucleotide sequence ID" value="NZ_JH651384.1"/>
</dbReference>
<dbReference type="InterPro" id="IPR006439">
    <property type="entry name" value="HAD-SF_hydro_IA"/>
</dbReference>
<dbReference type="Gene3D" id="1.10.150.240">
    <property type="entry name" value="Putative phosphatase, domain 2"/>
    <property type="match status" value="1"/>
</dbReference>
<dbReference type="Proteomes" id="UP000005317">
    <property type="component" value="Unassembled WGS sequence"/>
</dbReference>
<name>A0A656HAV1_THINJ</name>
<protein>
    <submittedName>
        <fullName evidence="1">HAD-superfamily hydrolase, subfamily IA, variant 3</fullName>
    </submittedName>
</protein>
<dbReference type="SFLD" id="SFLDS00003">
    <property type="entry name" value="Haloacid_Dehalogenase"/>
    <property type="match status" value="1"/>
</dbReference>
<dbReference type="NCBIfam" id="TIGR01509">
    <property type="entry name" value="HAD-SF-IA-v3"/>
    <property type="match status" value="1"/>
</dbReference>
<gene>
    <name evidence="1" type="ORF">Thini_0747</name>
</gene>